<feature type="chain" id="PRO_5012646032" description="PLD phosphodiesterase domain-containing protein" evidence="1">
    <location>
        <begin position="24"/>
        <end position="564"/>
    </location>
</feature>
<dbReference type="RefSeq" id="WP_089074322.1">
    <property type="nucleotide sequence ID" value="NZ_CBCSAM010000004.1"/>
</dbReference>
<dbReference type="EMBL" id="CP022356">
    <property type="protein sequence ID" value="ASK79414.1"/>
    <property type="molecule type" value="Genomic_DNA"/>
</dbReference>
<proteinExistence type="predicted"/>
<keyword evidence="4" id="KW-1185">Reference proteome</keyword>
<dbReference type="PROSITE" id="PS50035">
    <property type="entry name" value="PLD"/>
    <property type="match status" value="2"/>
</dbReference>
<dbReference type="PANTHER" id="PTHR21248">
    <property type="entry name" value="CARDIOLIPIN SYNTHASE"/>
    <property type="match status" value="1"/>
</dbReference>
<name>A0A220VG89_9GAMM</name>
<dbReference type="Pfam" id="PF13091">
    <property type="entry name" value="PLDc_2"/>
    <property type="match status" value="2"/>
</dbReference>
<feature type="domain" description="PLD phosphodiesterase" evidence="2">
    <location>
        <begin position="470"/>
        <end position="501"/>
    </location>
</feature>
<dbReference type="GO" id="GO:0030572">
    <property type="term" value="F:phosphatidyltransferase activity"/>
    <property type="evidence" value="ECO:0007669"/>
    <property type="project" value="UniProtKB-ARBA"/>
</dbReference>
<evidence type="ECO:0000259" key="2">
    <source>
        <dbReference type="PROSITE" id="PS50035"/>
    </source>
</evidence>
<feature type="signal peptide" evidence="1">
    <location>
        <begin position="1"/>
        <end position="23"/>
    </location>
</feature>
<gene>
    <name evidence="3" type="ORF">CF386_10160</name>
</gene>
<dbReference type="InterPro" id="IPR001736">
    <property type="entry name" value="PLipase_D/transphosphatidylase"/>
</dbReference>
<dbReference type="SUPFAM" id="SSF56024">
    <property type="entry name" value="Phospholipase D/nuclease"/>
    <property type="match status" value="2"/>
</dbReference>
<dbReference type="Gene3D" id="3.30.870.10">
    <property type="entry name" value="Endonuclease Chain A"/>
    <property type="match status" value="2"/>
</dbReference>
<dbReference type="KEGG" id="pmai:CF386_10160"/>
<dbReference type="Proteomes" id="UP000242175">
    <property type="component" value="Chromosome small"/>
</dbReference>
<accession>A0A220VG89</accession>
<reference evidence="3 4" key="1">
    <citation type="journal article" date="2016" name="Int. J. Syst. Evol. Microbiol.">
        <title>Paraphotobacterium marinum gen. nov., sp. nov., a member of the family Vibrionaceae, isolated from surface seawater.</title>
        <authorList>
            <person name="Huang Z."/>
            <person name="Dong C."/>
            <person name="Shao Z."/>
        </authorList>
    </citation>
    <scope>NUCLEOTIDE SEQUENCE [LARGE SCALE GENOMIC DNA]</scope>
    <source>
        <strain evidence="3 4">NSCS20N07D</strain>
    </source>
</reference>
<dbReference type="PANTHER" id="PTHR21248:SF22">
    <property type="entry name" value="PHOSPHOLIPASE D"/>
    <property type="match status" value="1"/>
</dbReference>
<sequence length="564" mass="63499">MKTKILSAVIGSILLSSTTIASANQPTEYTPYDYNLRLVENFPYYASKITSSRESESFKNFAYEDHSISPFEAYRKLIKSAKNEIVIENFYITPSGDNAAFSKLIDQIKEKAKEGVQVYIVVNWYLGYTENSNKKVLDSLNAYSPNIHVKVSDYYARNPAFGGFTYKSAEPYPEYVFSSKSSCENNDITHQMTFIESGNSINNAYVKVNGKCFQDYNTGGIIHAKTMVVDGKSFFMGSQNFGPSEFTDNHELGVLHLSSDTKKSSNLDQQAQVIRNSIMKDFADADIKNYDIDKQYGDNSIFKISANESDQPIIKYQGKNITNHHMDTFVAVSPGAGTNQPLTKHRATYKGGYNPQLNYALSNEEKSLFDLINSAKHSIDMQAMNVDFYNFYNGSKHWNSMVDLLKKKIKEGVHVRISAAARNFAHNEPGVGWKDLLDYAKNLGKSNLVEMKVTNFRTPAIAKGVACIDFSMVDHAKFIVIDAKSEHAKSWIGTGNLSANYFEATRDYGFFNWGEPRLAKDLEKTYNLVWNSKTFSESFTLQNASQIYDKYASNVYKTTCSPSA</sequence>
<evidence type="ECO:0000256" key="1">
    <source>
        <dbReference type="SAM" id="SignalP"/>
    </source>
</evidence>
<keyword evidence="1" id="KW-0732">Signal</keyword>
<dbReference type="GO" id="GO:0032049">
    <property type="term" value="P:cardiolipin biosynthetic process"/>
    <property type="evidence" value="ECO:0007669"/>
    <property type="project" value="UniProtKB-ARBA"/>
</dbReference>
<evidence type="ECO:0000313" key="4">
    <source>
        <dbReference type="Proteomes" id="UP000242175"/>
    </source>
</evidence>
<dbReference type="InterPro" id="IPR025202">
    <property type="entry name" value="PLD-like_dom"/>
</dbReference>
<dbReference type="AlphaFoldDB" id="A0A220VG89"/>
<protein>
    <recommendedName>
        <fullName evidence="2">PLD phosphodiesterase domain-containing protein</fullName>
    </recommendedName>
</protein>
<organism evidence="3 4">
    <name type="scientific">Paraphotobacterium marinum</name>
    <dbReference type="NCBI Taxonomy" id="1755811"/>
    <lineage>
        <taxon>Bacteria</taxon>
        <taxon>Pseudomonadati</taxon>
        <taxon>Pseudomonadota</taxon>
        <taxon>Gammaproteobacteria</taxon>
        <taxon>Vibrionales</taxon>
        <taxon>Vibrionaceae</taxon>
        <taxon>Paraphotobacterium</taxon>
    </lineage>
</organism>
<dbReference type="SMART" id="SM00155">
    <property type="entry name" value="PLDc"/>
    <property type="match status" value="2"/>
</dbReference>
<evidence type="ECO:0000313" key="3">
    <source>
        <dbReference type="EMBL" id="ASK79414.1"/>
    </source>
</evidence>
<dbReference type="OrthoDB" id="9814092at2"/>
<feature type="domain" description="PLD phosphodiesterase" evidence="2">
    <location>
        <begin position="218"/>
        <end position="245"/>
    </location>
</feature>